<dbReference type="PROSITE" id="PS00141">
    <property type="entry name" value="ASP_PROTEASE"/>
    <property type="match status" value="1"/>
</dbReference>
<keyword evidence="1" id="KW-0808">Transferase</keyword>
<dbReference type="EMBL" id="BQNB010017783">
    <property type="protein sequence ID" value="GJT67168.1"/>
    <property type="molecule type" value="Genomic_DNA"/>
</dbReference>
<dbReference type="InterPro" id="IPR001969">
    <property type="entry name" value="Aspartic_peptidase_AS"/>
</dbReference>
<reference evidence="1" key="1">
    <citation type="journal article" date="2022" name="Int. J. Mol. Sci.">
        <title>Draft Genome of Tanacetum Coccineum: Genomic Comparison of Closely Related Tanacetum-Family Plants.</title>
        <authorList>
            <person name="Yamashiro T."/>
            <person name="Shiraishi A."/>
            <person name="Nakayama K."/>
            <person name="Satake H."/>
        </authorList>
    </citation>
    <scope>NUCLEOTIDE SEQUENCE</scope>
</reference>
<organism evidence="1 2">
    <name type="scientific">Tanacetum coccineum</name>
    <dbReference type="NCBI Taxonomy" id="301880"/>
    <lineage>
        <taxon>Eukaryota</taxon>
        <taxon>Viridiplantae</taxon>
        <taxon>Streptophyta</taxon>
        <taxon>Embryophyta</taxon>
        <taxon>Tracheophyta</taxon>
        <taxon>Spermatophyta</taxon>
        <taxon>Magnoliopsida</taxon>
        <taxon>eudicotyledons</taxon>
        <taxon>Gunneridae</taxon>
        <taxon>Pentapetalae</taxon>
        <taxon>asterids</taxon>
        <taxon>campanulids</taxon>
        <taxon>Asterales</taxon>
        <taxon>Asteraceae</taxon>
        <taxon>Asteroideae</taxon>
        <taxon>Anthemideae</taxon>
        <taxon>Anthemidinae</taxon>
        <taxon>Tanacetum</taxon>
    </lineage>
</organism>
<proteinExistence type="predicted"/>
<reference evidence="1" key="2">
    <citation type="submission" date="2022-01" db="EMBL/GenBank/DDBJ databases">
        <authorList>
            <person name="Yamashiro T."/>
            <person name="Shiraishi A."/>
            <person name="Satake H."/>
            <person name="Nakayama K."/>
        </authorList>
    </citation>
    <scope>NUCLEOTIDE SEQUENCE</scope>
</reference>
<comment type="caution">
    <text evidence="1">The sequence shown here is derived from an EMBL/GenBank/DDBJ whole genome shotgun (WGS) entry which is preliminary data.</text>
</comment>
<keyword evidence="1" id="KW-0548">Nucleotidyltransferase</keyword>
<name>A0ABQ5FUY6_9ASTR</name>
<accession>A0ABQ5FUY6</accession>
<dbReference type="PANTHER" id="PTHR15503:SF45">
    <property type="entry name" value="RNA-DIRECTED DNA POLYMERASE HOMOLOG"/>
    <property type="match status" value="1"/>
</dbReference>
<dbReference type="PANTHER" id="PTHR15503">
    <property type="entry name" value="LDOC1 RELATED"/>
    <property type="match status" value="1"/>
</dbReference>
<dbReference type="GO" id="GO:0003964">
    <property type="term" value="F:RNA-directed DNA polymerase activity"/>
    <property type="evidence" value="ECO:0007669"/>
    <property type="project" value="UniProtKB-KW"/>
</dbReference>
<dbReference type="SUPFAM" id="SSF50630">
    <property type="entry name" value="Acid proteases"/>
    <property type="match status" value="1"/>
</dbReference>
<gene>
    <name evidence="1" type="ORF">Tco_1018648</name>
</gene>
<evidence type="ECO:0000313" key="2">
    <source>
        <dbReference type="Proteomes" id="UP001151760"/>
    </source>
</evidence>
<dbReference type="InterPro" id="IPR021109">
    <property type="entry name" value="Peptidase_aspartic_dom_sf"/>
</dbReference>
<sequence length="274" mass="30043">MATVFNQAGNDRAPAKVYVVGNAGANPDNVVAGTFLLNNRYAYILFDTGADRSFVSTAFSSQIDITPSTLDHYYDVELADGRIIGLNTILKGCTLNFLNHQFNVNLMPVELGSFDAIIATCGLPPTRQVEFQIDLVPGAAPVARAPYRLAPSKITVGLSESQKEQSDKGLIKAQVPRPGASVLFVKKFIEGFFEESPNLMNQAHQKKVKFEWGEKHEALYQLFKAKLCMSTNSLHYPKEAKISFASCDARRRVGPCVDSEGKVISYVITTVEVS</sequence>
<keyword evidence="1" id="KW-0695">RNA-directed DNA polymerase</keyword>
<dbReference type="Pfam" id="PF08284">
    <property type="entry name" value="RVP_2"/>
    <property type="match status" value="1"/>
</dbReference>
<keyword evidence="2" id="KW-1185">Reference proteome</keyword>
<dbReference type="InterPro" id="IPR032567">
    <property type="entry name" value="RTL1-rel"/>
</dbReference>
<dbReference type="Gene3D" id="2.40.70.10">
    <property type="entry name" value="Acid Proteases"/>
    <property type="match status" value="1"/>
</dbReference>
<dbReference type="Proteomes" id="UP001151760">
    <property type="component" value="Unassembled WGS sequence"/>
</dbReference>
<protein>
    <submittedName>
        <fullName evidence="1">Reverse transcriptase domain-containing protein</fullName>
    </submittedName>
</protein>
<dbReference type="CDD" id="cd00303">
    <property type="entry name" value="retropepsin_like"/>
    <property type="match status" value="1"/>
</dbReference>
<evidence type="ECO:0000313" key="1">
    <source>
        <dbReference type="EMBL" id="GJT67168.1"/>
    </source>
</evidence>